<accession>A0A5B8UX29</accession>
<dbReference type="SUPFAM" id="SSF54909">
    <property type="entry name" value="Dimeric alpha+beta barrel"/>
    <property type="match status" value="1"/>
</dbReference>
<organism evidence="3 4">
    <name type="scientific">Mucilaginibacter ginsenosidivorans</name>
    <dbReference type="NCBI Taxonomy" id="398053"/>
    <lineage>
        <taxon>Bacteria</taxon>
        <taxon>Pseudomonadati</taxon>
        <taxon>Bacteroidota</taxon>
        <taxon>Sphingobacteriia</taxon>
        <taxon>Sphingobacteriales</taxon>
        <taxon>Sphingobacteriaceae</taxon>
        <taxon>Mucilaginibacter</taxon>
    </lineage>
</organism>
<evidence type="ECO:0000313" key="4">
    <source>
        <dbReference type="Proteomes" id="UP000321479"/>
    </source>
</evidence>
<comment type="similarity">
    <text evidence="1">Belongs to the YciI family.</text>
</comment>
<proteinExistence type="inferred from homology"/>
<dbReference type="EMBL" id="CP042436">
    <property type="protein sequence ID" value="QEC63492.1"/>
    <property type="molecule type" value="Genomic_DNA"/>
</dbReference>
<protein>
    <recommendedName>
        <fullName evidence="2">YCII-related domain-containing protein</fullName>
    </recommendedName>
</protein>
<dbReference type="Gene3D" id="3.30.70.1060">
    <property type="entry name" value="Dimeric alpha+beta barrel"/>
    <property type="match status" value="1"/>
</dbReference>
<dbReference type="InterPro" id="IPR011008">
    <property type="entry name" value="Dimeric_a/b-barrel"/>
</dbReference>
<evidence type="ECO:0000259" key="2">
    <source>
        <dbReference type="Pfam" id="PF03795"/>
    </source>
</evidence>
<dbReference type="RefSeq" id="WP_147032068.1">
    <property type="nucleotide sequence ID" value="NZ_CP042436.1"/>
</dbReference>
<dbReference type="Proteomes" id="UP000321479">
    <property type="component" value="Chromosome"/>
</dbReference>
<gene>
    <name evidence="3" type="ORF">FRZ54_13190</name>
</gene>
<evidence type="ECO:0000256" key="1">
    <source>
        <dbReference type="ARBA" id="ARBA00007689"/>
    </source>
</evidence>
<dbReference type="OrthoDB" id="7782105at2"/>
<sequence>MTKYIILVREPDGRADRPTEEQQSTHRANWNKWFEKHGPTGNFLGGSALSLNGKIIKGPDAEVIDGIHKVGAEIVGGYLLIQAENMDKAVEMAREIPVFEVDGYLEVRELQVTG</sequence>
<dbReference type="Pfam" id="PF03795">
    <property type="entry name" value="YCII"/>
    <property type="match status" value="1"/>
</dbReference>
<reference evidence="3 4" key="1">
    <citation type="journal article" date="2017" name="Curr. Microbiol.">
        <title>Mucilaginibacter ginsenosidivorans sp. nov., Isolated from Soil of Ginseng Field.</title>
        <authorList>
            <person name="Kim M.M."/>
            <person name="Siddiqi M.Z."/>
            <person name="Im W.T."/>
        </authorList>
    </citation>
    <scope>NUCLEOTIDE SEQUENCE [LARGE SCALE GENOMIC DNA]</scope>
    <source>
        <strain evidence="3 4">Gsoil 3017</strain>
    </source>
</reference>
<dbReference type="AlphaFoldDB" id="A0A5B8UX29"/>
<keyword evidence="4" id="KW-1185">Reference proteome</keyword>
<evidence type="ECO:0000313" key="3">
    <source>
        <dbReference type="EMBL" id="QEC63492.1"/>
    </source>
</evidence>
<dbReference type="KEGG" id="mgin:FRZ54_13190"/>
<dbReference type="InterPro" id="IPR005545">
    <property type="entry name" value="YCII"/>
</dbReference>
<feature type="domain" description="YCII-related" evidence="2">
    <location>
        <begin position="15"/>
        <end position="109"/>
    </location>
</feature>
<name>A0A5B8UX29_9SPHI</name>